<reference evidence="1 2" key="1">
    <citation type="journal article" date="2014" name="BMC Genomics">
        <title>Genome sequencing of four Aureobasidium pullulans varieties: biotechnological potential, stress tolerance, and description of new species.</title>
        <authorList>
            <person name="Gostin Ar C."/>
            <person name="Ohm R.A."/>
            <person name="Kogej T."/>
            <person name="Sonjak S."/>
            <person name="Turk M."/>
            <person name="Zajc J."/>
            <person name="Zalar P."/>
            <person name="Grube M."/>
            <person name="Sun H."/>
            <person name="Han J."/>
            <person name="Sharma A."/>
            <person name="Chiniquy J."/>
            <person name="Ngan C.Y."/>
            <person name="Lipzen A."/>
            <person name="Barry K."/>
            <person name="Grigoriev I.V."/>
            <person name="Gunde-Cimerman N."/>
        </authorList>
    </citation>
    <scope>NUCLEOTIDE SEQUENCE [LARGE SCALE GENOMIC DNA]</scope>
    <source>
        <strain evidence="1 2">EXF-150</strain>
    </source>
</reference>
<accession>A0A074X2G2</accession>
<dbReference type="GeneID" id="40741232"/>
<sequence length="55" mass="6303">MVERPLLRFNDCVFIPISMVGTPARARGRNRHSTLLARQHNTTIHWSGQMTTLLT</sequence>
<dbReference type="Proteomes" id="UP000030706">
    <property type="component" value="Unassembled WGS sequence"/>
</dbReference>
<organism evidence="1 2">
    <name type="scientific">Aureobasidium pullulans EXF-150</name>
    <dbReference type="NCBI Taxonomy" id="1043002"/>
    <lineage>
        <taxon>Eukaryota</taxon>
        <taxon>Fungi</taxon>
        <taxon>Dikarya</taxon>
        <taxon>Ascomycota</taxon>
        <taxon>Pezizomycotina</taxon>
        <taxon>Dothideomycetes</taxon>
        <taxon>Dothideomycetidae</taxon>
        <taxon>Dothideales</taxon>
        <taxon>Saccotheciaceae</taxon>
        <taxon>Aureobasidium</taxon>
    </lineage>
</organism>
<dbReference type="AlphaFoldDB" id="A0A074X2G2"/>
<dbReference type="RefSeq" id="XP_029755842.1">
    <property type="nucleotide sequence ID" value="XM_029898926.1"/>
</dbReference>
<protein>
    <submittedName>
        <fullName evidence="1">Uncharacterized protein</fullName>
    </submittedName>
</protein>
<keyword evidence="2" id="KW-1185">Reference proteome</keyword>
<dbReference type="HOGENOM" id="CLU_3031971_0_0_1"/>
<evidence type="ECO:0000313" key="2">
    <source>
        <dbReference type="Proteomes" id="UP000030706"/>
    </source>
</evidence>
<gene>
    <name evidence="1" type="ORF">M438DRAFT_144491</name>
</gene>
<evidence type="ECO:0000313" key="1">
    <source>
        <dbReference type="EMBL" id="KEQ79655.1"/>
    </source>
</evidence>
<dbReference type="EMBL" id="KL585004">
    <property type="protein sequence ID" value="KEQ79655.1"/>
    <property type="molecule type" value="Genomic_DNA"/>
</dbReference>
<name>A0A074X2G2_AURPU</name>
<proteinExistence type="predicted"/>